<dbReference type="OrthoDB" id="9790748at2"/>
<feature type="transmembrane region" description="Helical" evidence="2">
    <location>
        <begin position="49"/>
        <end position="69"/>
    </location>
</feature>
<dbReference type="InterPro" id="IPR024414">
    <property type="entry name" value="Uncharacterised_PrgI"/>
</dbReference>
<evidence type="ECO:0000256" key="1">
    <source>
        <dbReference type="SAM" id="MobiDB-lite"/>
    </source>
</evidence>
<keyword evidence="2" id="KW-0472">Membrane</keyword>
<reference evidence="3 4" key="1">
    <citation type="submission" date="2018-08" db="EMBL/GenBank/DDBJ databases">
        <title>Murine metabolic-syndrome-specific gut microbial biobank.</title>
        <authorList>
            <person name="Liu C."/>
        </authorList>
    </citation>
    <scope>NUCLEOTIDE SEQUENCE [LARGE SCALE GENOMIC DNA]</scope>
    <source>
        <strain evidence="3 4">X69</strain>
    </source>
</reference>
<protein>
    <submittedName>
        <fullName evidence="3">PrgI family protein</fullName>
    </submittedName>
</protein>
<feature type="compositionally biased region" description="Low complexity" evidence="1">
    <location>
        <begin position="125"/>
        <end position="136"/>
    </location>
</feature>
<comment type="caution">
    <text evidence="3">The sequence shown here is derived from an EMBL/GenBank/DDBJ whole genome shotgun (WGS) entry which is preliminary data.</text>
</comment>
<dbReference type="Proteomes" id="UP000446348">
    <property type="component" value="Unassembled WGS sequence"/>
</dbReference>
<feature type="transmembrane region" description="Helical" evidence="2">
    <location>
        <begin position="26"/>
        <end position="43"/>
    </location>
</feature>
<gene>
    <name evidence="3" type="ORF">D3Z39_13230</name>
</gene>
<organism evidence="3 4">
    <name type="scientific">Anaerotruncus colihominis</name>
    <dbReference type="NCBI Taxonomy" id="169435"/>
    <lineage>
        <taxon>Bacteria</taxon>
        <taxon>Bacillati</taxon>
        <taxon>Bacillota</taxon>
        <taxon>Clostridia</taxon>
        <taxon>Eubacteriales</taxon>
        <taxon>Oscillospiraceae</taxon>
        <taxon>Anaerotruncus</taxon>
    </lineage>
</organism>
<sequence length="167" mass="18151">MPYVNVPNDLSKIKTKMAFNLTKRQLVCFGCAAAVGIPSYLFARGSIGNTGAMFAMLVIMLPAFLLAMYEKDGLPAEKVVKNIIRARFTRPGIRPYQTQNIYAPFTGRGPVRKEDAIADHKTKTAAQGRQGQKAGGPVRPAVNPLYGDAPGRGVQAPRRALHKNRGI</sequence>
<dbReference type="RefSeq" id="WP_120390445.1">
    <property type="nucleotide sequence ID" value="NZ_QXWZ01000025.1"/>
</dbReference>
<evidence type="ECO:0000313" key="4">
    <source>
        <dbReference type="Proteomes" id="UP000446348"/>
    </source>
</evidence>
<evidence type="ECO:0000256" key="2">
    <source>
        <dbReference type="SAM" id="Phobius"/>
    </source>
</evidence>
<dbReference type="Pfam" id="PF12666">
    <property type="entry name" value="PrgI"/>
    <property type="match status" value="1"/>
</dbReference>
<name>A0A845RID7_9FIRM</name>
<accession>A0A845RID7</accession>
<keyword evidence="2" id="KW-1133">Transmembrane helix</keyword>
<dbReference type="AlphaFoldDB" id="A0A845RID7"/>
<feature type="region of interest" description="Disordered" evidence="1">
    <location>
        <begin position="119"/>
        <end position="167"/>
    </location>
</feature>
<dbReference type="EMBL" id="QXWZ01000025">
    <property type="protein sequence ID" value="NBI79810.1"/>
    <property type="molecule type" value="Genomic_DNA"/>
</dbReference>
<proteinExistence type="predicted"/>
<keyword evidence="2" id="KW-0812">Transmembrane</keyword>
<evidence type="ECO:0000313" key="3">
    <source>
        <dbReference type="EMBL" id="NBI79810.1"/>
    </source>
</evidence>